<keyword evidence="2" id="KW-0479">Metal-binding</keyword>
<reference evidence="10" key="1">
    <citation type="submission" date="2014-12" db="EMBL/GenBank/DDBJ databases">
        <title>Insight into the proteome of Arion vulgaris.</title>
        <authorList>
            <person name="Aradska J."/>
            <person name="Bulat T."/>
            <person name="Smidak R."/>
            <person name="Sarate P."/>
            <person name="Gangsoo J."/>
            <person name="Sialana F."/>
            <person name="Bilban M."/>
            <person name="Lubec G."/>
        </authorList>
    </citation>
    <scope>NUCLEOTIDE SEQUENCE</scope>
    <source>
        <tissue evidence="10">Skin</tissue>
    </source>
</reference>
<feature type="coiled-coil region" evidence="6">
    <location>
        <begin position="176"/>
        <end position="210"/>
    </location>
</feature>
<evidence type="ECO:0000256" key="6">
    <source>
        <dbReference type="SAM" id="Coils"/>
    </source>
</evidence>
<dbReference type="InterPro" id="IPR028156">
    <property type="entry name" value="RIP"/>
</dbReference>
<feature type="compositionally biased region" description="Basic and acidic residues" evidence="7">
    <location>
        <begin position="69"/>
        <end position="80"/>
    </location>
</feature>
<evidence type="ECO:0000256" key="2">
    <source>
        <dbReference type="ARBA" id="ARBA00022723"/>
    </source>
</evidence>
<dbReference type="PANTHER" id="PTHR31742:SF1">
    <property type="entry name" value="RPA-INTERACTING PROTEIN"/>
    <property type="match status" value="1"/>
</dbReference>
<dbReference type="GO" id="GO:0006606">
    <property type="term" value="P:protein import into nucleus"/>
    <property type="evidence" value="ECO:0007669"/>
    <property type="project" value="TreeGrafter"/>
</dbReference>
<evidence type="ECO:0000259" key="9">
    <source>
        <dbReference type="Pfam" id="PF14768"/>
    </source>
</evidence>
<keyword evidence="3" id="KW-0863">Zinc-finger</keyword>
<evidence type="ECO:0000256" key="1">
    <source>
        <dbReference type="ARBA" id="ARBA00004123"/>
    </source>
</evidence>
<evidence type="ECO:0000256" key="4">
    <source>
        <dbReference type="ARBA" id="ARBA00022833"/>
    </source>
</evidence>
<proteinExistence type="predicted"/>
<dbReference type="Pfam" id="PF14766">
    <property type="entry name" value="RPA_interact_N"/>
    <property type="match status" value="1"/>
</dbReference>
<keyword evidence="6" id="KW-0175">Coiled coil</keyword>
<feature type="domain" description="RPA-interacting protein N-terminal" evidence="8">
    <location>
        <begin position="14"/>
        <end position="42"/>
    </location>
</feature>
<name>A0A0B6ZB11_9EUPU</name>
<evidence type="ECO:0000256" key="3">
    <source>
        <dbReference type="ARBA" id="ARBA00022771"/>
    </source>
</evidence>
<evidence type="ECO:0000256" key="5">
    <source>
        <dbReference type="ARBA" id="ARBA00023242"/>
    </source>
</evidence>
<feature type="domain" description="RPA-interacting protein C-terminal" evidence="9">
    <location>
        <begin position="232"/>
        <end position="311"/>
    </location>
</feature>
<keyword evidence="4" id="KW-0862">Zinc</keyword>
<accession>A0A0B6ZB11</accession>
<sequence length="314" mass="36449">MSADKTRQEARHEMYKNFSRSPCWKEQFRKRCLERLKDRRSSHVLSRRSLDSFHENDLTTSNKRVKQRYNSDDKSGEEKAVQTGIQGITPDVDIIMKEEFDRLKREVSSEDIRSSTAEGGFQAIHNFCEVKNSQENHRLPTKNNSREEYNVDSSKNGSNYLFDVHDDNSFNVTDLVSWYEEIYATLRAELKQVEQEEKLHQQSLQNACDDHLQHVEEELCSAIQTLSTEDVICPLCEKFNLIESKNVIHCRCGLRIDVEQDSITLKYVRDSLIAGTEEHSRKCESKPSFSLNQKFGISNLIMSCQGCDFLFVIV</sequence>
<dbReference type="GO" id="GO:0008270">
    <property type="term" value="F:zinc ion binding"/>
    <property type="evidence" value="ECO:0007669"/>
    <property type="project" value="UniProtKB-KW"/>
</dbReference>
<evidence type="ECO:0008006" key="11">
    <source>
        <dbReference type="Google" id="ProtNLM"/>
    </source>
</evidence>
<protein>
    <recommendedName>
        <fullName evidence="11">RPA-interacting protein C-terminal domain-containing protein</fullName>
    </recommendedName>
</protein>
<comment type="subcellular location">
    <subcellularLocation>
        <location evidence="1">Nucleus</location>
    </subcellularLocation>
</comment>
<organism evidence="10">
    <name type="scientific">Arion vulgaris</name>
    <dbReference type="NCBI Taxonomy" id="1028688"/>
    <lineage>
        <taxon>Eukaryota</taxon>
        <taxon>Metazoa</taxon>
        <taxon>Spiralia</taxon>
        <taxon>Lophotrochozoa</taxon>
        <taxon>Mollusca</taxon>
        <taxon>Gastropoda</taxon>
        <taxon>Heterobranchia</taxon>
        <taxon>Euthyneura</taxon>
        <taxon>Panpulmonata</taxon>
        <taxon>Eupulmonata</taxon>
        <taxon>Stylommatophora</taxon>
        <taxon>Helicina</taxon>
        <taxon>Arionoidea</taxon>
        <taxon>Arionidae</taxon>
        <taxon>Arion</taxon>
    </lineage>
</organism>
<feature type="region of interest" description="Disordered" evidence="7">
    <location>
        <begin position="59"/>
        <end position="82"/>
    </location>
</feature>
<dbReference type="InterPro" id="IPR028159">
    <property type="entry name" value="RPA_interact_C_dom"/>
</dbReference>
<dbReference type="Pfam" id="PF14768">
    <property type="entry name" value="RPA_interact_C"/>
    <property type="match status" value="1"/>
</dbReference>
<dbReference type="InterPro" id="IPR028158">
    <property type="entry name" value="RPA_interact_N_dom"/>
</dbReference>
<dbReference type="GO" id="GO:0005634">
    <property type="term" value="C:nucleus"/>
    <property type="evidence" value="ECO:0007669"/>
    <property type="project" value="UniProtKB-SubCell"/>
</dbReference>
<evidence type="ECO:0000313" key="10">
    <source>
        <dbReference type="EMBL" id="CEK65617.1"/>
    </source>
</evidence>
<keyword evidence="5" id="KW-0539">Nucleus</keyword>
<dbReference type="AlphaFoldDB" id="A0A0B6ZB11"/>
<dbReference type="EMBL" id="HACG01018752">
    <property type="protein sequence ID" value="CEK65617.1"/>
    <property type="molecule type" value="Transcribed_RNA"/>
</dbReference>
<dbReference type="PANTHER" id="PTHR31742">
    <property type="entry name" value="RPA-INTERACTING PROTEIN RPAIN"/>
    <property type="match status" value="1"/>
</dbReference>
<gene>
    <name evidence="10" type="primary">ORF55624</name>
</gene>
<evidence type="ECO:0000259" key="8">
    <source>
        <dbReference type="Pfam" id="PF14766"/>
    </source>
</evidence>
<evidence type="ECO:0000256" key="7">
    <source>
        <dbReference type="SAM" id="MobiDB-lite"/>
    </source>
</evidence>